<keyword evidence="5" id="KW-0472">Membrane</keyword>
<feature type="chain" id="PRO_5028298153" evidence="7">
    <location>
        <begin position="27"/>
        <end position="309"/>
    </location>
</feature>
<evidence type="ECO:0000256" key="7">
    <source>
        <dbReference type="SAM" id="SignalP"/>
    </source>
</evidence>
<keyword evidence="6" id="KW-0245">EGF-like domain</keyword>
<name>A0A6P6AHE3_DURZI</name>
<dbReference type="InterPro" id="IPR000742">
    <property type="entry name" value="EGF"/>
</dbReference>
<accession>A0A6P6AHE3</accession>
<dbReference type="PROSITE" id="PS50026">
    <property type="entry name" value="EGF_3"/>
    <property type="match status" value="1"/>
</dbReference>
<evidence type="ECO:0000313" key="10">
    <source>
        <dbReference type="RefSeq" id="XP_022764226.1"/>
    </source>
</evidence>
<proteinExistence type="predicted"/>
<keyword evidence="9" id="KW-1185">Reference proteome</keyword>
<sequence>MFSLKHPLPKLQWLVLATYMVSAVVAVEEQPKAPKHCSSSCGHLKIPYPFGVEKGSYLKGFRITCNTSINPAKAFLDATKYEVVNISIAENRVRVRNSVPASVAHTCSELNGSETDGPTAMINLTDTPFALSQNKFVVTGCNSLGTIKLGNRELFTGCLSLCHVKREDKTNGSCSGIGCCEVPITDGLKIVQTYVDNILTNESKIKEVLNETKISVPYRCGSAFLVDQHNYSFEASDLGDDNKFLTKIQHSTVVLDWIVSNHTCKEARRDLNTYACKGNSHCVKGSQGYRCSCNQGYQGNPYCSQGCQV</sequence>
<dbReference type="RefSeq" id="XP_022764226.1">
    <property type="nucleotide sequence ID" value="XM_022908491.1"/>
</dbReference>
<evidence type="ECO:0000256" key="5">
    <source>
        <dbReference type="ARBA" id="ARBA00023136"/>
    </source>
</evidence>
<dbReference type="CDD" id="cd00053">
    <property type="entry name" value="EGF"/>
    <property type="match status" value="1"/>
</dbReference>
<evidence type="ECO:0000256" key="1">
    <source>
        <dbReference type="ARBA" id="ARBA00004167"/>
    </source>
</evidence>
<dbReference type="GO" id="GO:0030247">
    <property type="term" value="F:polysaccharide binding"/>
    <property type="evidence" value="ECO:0007669"/>
    <property type="project" value="InterPro"/>
</dbReference>
<organism evidence="9 10">
    <name type="scientific">Durio zibethinus</name>
    <name type="common">Durian</name>
    <dbReference type="NCBI Taxonomy" id="66656"/>
    <lineage>
        <taxon>Eukaryota</taxon>
        <taxon>Viridiplantae</taxon>
        <taxon>Streptophyta</taxon>
        <taxon>Embryophyta</taxon>
        <taxon>Tracheophyta</taxon>
        <taxon>Spermatophyta</taxon>
        <taxon>Magnoliopsida</taxon>
        <taxon>eudicotyledons</taxon>
        <taxon>Gunneridae</taxon>
        <taxon>Pentapetalae</taxon>
        <taxon>rosids</taxon>
        <taxon>malvids</taxon>
        <taxon>Malvales</taxon>
        <taxon>Malvaceae</taxon>
        <taxon>Helicteroideae</taxon>
        <taxon>Durio</taxon>
    </lineage>
</organism>
<dbReference type="GeneID" id="111309426"/>
<dbReference type="PROSITE" id="PS01186">
    <property type="entry name" value="EGF_2"/>
    <property type="match status" value="1"/>
</dbReference>
<dbReference type="Proteomes" id="UP000515121">
    <property type="component" value="Unplaced"/>
</dbReference>
<comment type="subcellular location">
    <subcellularLocation>
        <location evidence="1">Membrane</location>
        <topology evidence="1">Single-pass membrane protein</topology>
    </subcellularLocation>
</comment>
<comment type="caution">
    <text evidence="6">Lacks conserved residue(s) required for the propagation of feature annotation.</text>
</comment>
<evidence type="ECO:0000313" key="9">
    <source>
        <dbReference type="Proteomes" id="UP000515121"/>
    </source>
</evidence>
<feature type="domain" description="EGF-like" evidence="8">
    <location>
        <begin position="268"/>
        <end position="304"/>
    </location>
</feature>
<dbReference type="InterPro" id="IPR025287">
    <property type="entry name" value="WAK_GUB"/>
</dbReference>
<evidence type="ECO:0000259" key="8">
    <source>
        <dbReference type="PROSITE" id="PS50026"/>
    </source>
</evidence>
<dbReference type="Pfam" id="PF13947">
    <property type="entry name" value="GUB_WAK_bind"/>
    <property type="match status" value="1"/>
</dbReference>
<dbReference type="AlphaFoldDB" id="A0A6P6AHE3"/>
<feature type="signal peptide" evidence="7">
    <location>
        <begin position="1"/>
        <end position="26"/>
    </location>
</feature>
<evidence type="ECO:0000256" key="3">
    <source>
        <dbReference type="ARBA" id="ARBA00022729"/>
    </source>
</evidence>
<evidence type="ECO:0000256" key="6">
    <source>
        <dbReference type="PROSITE-ProRule" id="PRU00076"/>
    </source>
</evidence>
<dbReference type="OrthoDB" id="1001427at2759"/>
<evidence type="ECO:0000256" key="2">
    <source>
        <dbReference type="ARBA" id="ARBA00022692"/>
    </source>
</evidence>
<dbReference type="GO" id="GO:0016020">
    <property type="term" value="C:membrane"/>
    <property type="evidence" value="ECO:0007669"/>
    <property type="project" value="UniProtKB-SubCell"/>
</dbReference>
<evidence type="ECO:0000256" key="4">
    <source>
        <dbReference type="ARBA" id="ARBA00022989"/>
    </source>
</evidence>
<keyword evidence="4" id="KW-1133">Transmembrane helix</keyword>
<keyword evidence="2" id="KW-0812">Transmembrane</keyword>
<keyword evidence="3 7" id="KW-0732">Signal</keyword>
<dbReference type="PANTHER" id="PTHR33491">
    <property type="entry name" value="OSJNBA0016N04.9 PROTEIN"/>
    <property type="match status" value="1"/>
</dbReference>
<dbReference type="KEGG" id="dzi:111309426"/>
<gene>
    <name evidence="10" type="primary">LOC111309426</name>
</gene>
<reference evidence="10" key="1">
    <citation type="submission" date="2025-08" db="UniProtKB">
        <authorList>
            <consortium name="RefSeq"/>
        </authorList>
    </citation>
    <scope>IDENTIFICATION</scope>
    <source>
        <tissue evidence="10">Fruit stalk</tissue>
    </source>
</reference>
<protein>
    <submittedName>
        <fullName evidence="10">Wall-associated receptor kinase 2-like</fullName>
    </submittedName>
</protein>